<dbReference type="EMBL" id="BMAT01002632">
    <property type="protein sequence ID" value="GFS10697.1"/>
    <property type="molecule type" value="Genomic_DNA"/>
</dbReference>
<evidence type="ECO:0000313" key="13">
    <source>
        <dbReference type="Proteomes" id="UP000762676"/>
    </source>
</evidence>
<feature type="region of interest" description="Disordered" evidence="9">
    <location>
        <begin position="351"/>
        <end position="386"/>
    </location>
</feature>
<evidence type="ECO:0000313" key="12">
    <source>
        <dbReference type="EMBL" id="GFS10697.1"/>
    </source>
</evidence>
<evidence type="ECO:0000256" key="8">
    <source>
        <dbReference type="ARBA" id="ARBA00023224"/>
    </source>
</evidence>
<evidence type="ECO:0000259" key="11">
    <source>
        <dbReference type="PROSITE" id="PS50262"/>
    </source>
</evidence>
<evidence type="ECO:0000256" key="2">
    <source>
        <dbReference type="ARBA" id="ARBA00022475"/>
    </source>
</evidence>
<evidence type="ECO:0000256" key="6">
    <source>
        <dbReference type="ARBA" id="ARBA00023136"/>
    </source>
</evidence>
<dbReference type="CDD" id="cd00637">
    <property type="entry name" value="7tm_classA_rhodopsin-like"/>
    <property type="match status" value="1"/>
</dbReference>
<keyword evidence="13" id="KW-1185">Reference proteome</keyword>
<evidence type="ECO:0000256" key="5">
    <source>
        <dbReference type="ARBA" id="ARBA00023040"/>
    </source>
</evidence>
<dbReference type="PROSITE" id="PS50262">
    <property type="entry name" value="G_PROTEIN_RECEP_F1_2"/>
    <property type="match status" value="1"/>
</dbReference>
<proteinExistence type="predicted"/>
<dbReference type="InterPro" id="IPR000276">
    <property type="entry name" value="GPCR_Rhodpsn"/>
</dbReference>
<keyword evidence="5" id="KW-0297">G-protein coupled receptor</keyword>
<feature type="compositionally biased region" description="Low complexity" evidence="9">
    <location>
        <begin position="372"/>
        <end position="385"/>
    </location>
</feature>
<feature type="transmembrane region" description="Helical" evidence="10">
    <location>
        <begin position="605"/>
        <end position="628"/>
    </location>
</feature>
<feature type="transmembrane region" description="Helical" evidence="10">
    <location>
        <begin position="13"/>
        <end position="33"/>
    </location>
</feature>
<dbReference type="Pfam" id="PF00001">
    <property type="entry name" value="7tm_1"/>
    <property type="match status" value="1"/>
</dbReference>
<evidence type="ECO:0000256" key="10">
    <source>
        <dbReference type="SAM" id="Phobius"/>
    </source>
</evidence>
<keyword evidence="8" id="KW-0807">Transducer</keyword>
<dbReference type="Proteomes" id="UP000762676">
    <property type="component" value="Unassembled WGS sequence"/>
</dbReference>
<protein>
    <submittedName>
        <fullName evidence="12">Onychopsin</fullName>
    </submittedName>
</protein>
<name>A0AAV4IKK0_9GAST</name>
<evidence type="ECO:0000256" key="9">
    <source>
        <dbReference type="SAM" id="MobiDB-lite"/>
    </source>
</evidence>
<evidence type="ECO:0000256" key="1">
    <source>
        <dbReference type="ARBA" id="ARBA00004651"/>
    </source>
</evidence>
<feature type="transmembrane region" description="Helical" evidence="10">
    <location>
        <begin position="133"/>
        <end position="153"/>
    </location>
</feature>
<keyword evidence="2" id="KW-1003">Cell membrane</keyword>
<keyword evidence="7" id="KW-0675">Receptor</keyword>
<feature type="transmembrane region" description="Helical" evidence="10">
    <location>
        <begin position="173"/>
        <end position="193"/>
    </location>
</feature>
<reference evidence="12 13" key="1">
    <citation type="journal article" date="2021" name="Elife">
        <title>Chloroplast acquisition without the gene transfer in kleptoplastic sea slugs, Plakobranchus ocellatus.</title>
        <authorList>
            <person name="Maeda T."/>
            <person name="Takahashi S."/>
            <person name="Yoshida T."/>
            <person name="Shimamura S."/>
            <person name="Takaki Y."/>
            <person name="Nagai Y."/>
            <person name="Toyoda A."/>
            <person name="Suzuki Y."/>
            <person name="Arimoto A."/>
            <person name="Ishii H."/>
            <person name="Satoh N."/>
            <person name="Nishiyama T."/>
            <person name="Hasebe M."/>
            <person name="Maruyama T."/>
            <person name="Minagawa J."/>
            <person name="Obokata J."/>
            <person name="Shigenobu S."/>
        </authorList>
    </citation>
    <scope>NUCLEOTIDE SEQUENCE [LARGE SCALE GENOMIC DNA]</scope>
</reference>
<dbReference type="GO" id="GO:0004930">
    <property type="term" value="F:G protein-coupled receptor activity"/>
    <property type="evidence" value="ECO:0007669"/>
    <property type="project" value="UniProtKB-KW"/>
</dbReference>
<organism evidence="12 13">
    <name type="scientific">Elysia marginata</name>
    <dbReference type="NCBI Taxonomy" id="1093978"/>
    <lineage>
        <taxon>Eukaryota</taxon>
        <taxon>Metazoa</taxon>
        <taxon>Spiralia</taxon>
        <taxon>Lophotrochozoa</taxon>
        <taxon>Mollusca</taxon>
        <taxon>Gastropoda</taxon>
        <taxon>Heterobranchia</taxon>
        <taxon>Euthyneura</taxon>
        <taxon>Panpulmonata</taxon>
        <taxon>Sacoglossa</taxon>
        <taxon>Placobranchoidea</taxon>
        <taxon>Plakobranchidae</taxon>
        <taxon>Elysia</taxon>
    </lineage>
</organism>
<keyword evidence="6 10" id="KW-0472">Membrane</keyword>
<gene>
    <name evidence="12" type="ORF">ElyMa_001329800</name>
</gene>
<dbReference type="SUPFAM" id="SSF81321">
    <property type="entry name" value="Family A G protein-coupled receptor-like"/>
    <property type="match status" value="1"/>
</dbReference>
<dbReference type="PANTHER" id="PTHR24249:SF372">
    <property type="entry name" value="G-PROTEIN COUPLED RECEPTORS FAMILY 1 PROFILE DOMAIN-CONTAINING PROTEIN"/>
    <property type="match status" value="1"/>
</dbReference>
<feature type="transmembrane region" description="Helical" evidence="10">
    <location>
        <begin position="45"/>
        <end position="65"/>
    </location>
</feature>
<dbReference type="Gene3D" id="1.20.1070.10">
    <property type="entry name" value="Rhodopsin 7-helix transmembrane proteins"/>
    <property type="match status" value="1"/>
</dbReference>
<dbReference type="PROSITE" id="PS00237">
    <property type="entry name" value="G_PROTEIN_RECEP_F1_1"/>
    <property type="match status" value="1"/>
</dbReference>
<comment type="subcellular location">
    <subcellularLocation>
        <location evidence="1">Cell membrane</location>
        <topology evidence="1">Multi-pass membrane protein</topology>
    </subcellularLocation>
</comment>
<keyword evidence="3 10" id="KW-0812">Transmembrane</keyword>
<keyword evidence="4 10" id="KW-1133">Transmembrane helix</keyword>
<evidence type="ECO:0000256" key="7">
    <source>
        <dbReference type="ARBA" id="ARBA00023170"/>
    </source>
</evidence>
<feature type="transmembrane region" description="Helical" evidence="10">
    <location>
        <begin position="570"/>
        <end position="593"/>
    </location>
</feature>
<dbReference type="PANTHER" id="PTHR24249">
    <property type="entry name" value="HISTAMINE RECEPTOR-RELATED G-PROTEIN COUPLED RECEPTOR"/>
    <property type="match status" value="1"/>
</dbReference>
<feature type="domain" description="G-protein coupled receptors family 1 profile" evidence="11">
    <location>
        <begin position="26"/>
        <end position="207"/>
    </location>
</feature>
<comment type="caution">
    <text evidence="12">The sequence shown here is derived from an EMBL/GenBank/DDBJ whole genome shotgun (WGS) entry which is preliminary data.</text>
</comment>
<feature type="compositionally biased region" description="Basic residues" evidence="9">
    <location>
        <begin position="254"/>
        <end position="264"/>
    </location>
</feature>
<dbReference type="InterPro" id="IPR017452">
    <property type="entry name" value="GPCR_Rhodpsn_7TM"/>
</dbReference>
<dbReference type="AlphaFoldDB" id="A0AAV4IKK0"/>
<evidence type="ECO:0000256" key="3">
    <source>
        <dbReference type="ARBA" id="ARBA00022692"/>
    </source>
</evidence>
<sequence>MEEHTIIPIEVSVPLHCLAVLLPLLGNVSMLVIVCRVPMLHTPSFVLLSCLATVDILLALVWNLPSHLVDQIQARDMETSFLSPGSAACTVIGIAWQTAVSMSTLLQATIACDRYLFIVHPFKYQRCITSCRAAGCCAAIFALSICIPAFIFISGEAYRLEDPTGICIQSKTWPLLFLTIVFLPSVSLVVFSSQRVRTLYARMLQQLELMQDCTPVPISDRRARSGEKLPANLQESRGTSLRKVIQSVIMHQRAFKSMRSRPRTSSKPDRNTAAPRVLITSCEKGDGVPNLAPTVCVSGSRTQLYDSCSGHSLTPVETPIFAPLNFATGSIDRVMSPCSSCSSPGPISCSTSTAEKSPRYLTPHPYQSRRPSAISADSSKSLRSSFDSEHSGLHQFSLSSATAGRSFSSPDIGFLPSSPSPSSGSTISVRQSLQFSLAEPEDILTGGSSTVSAILSALMVTPTCTQSGFGSSFSNNNHTRKKRKLKMAALHWASVGNPVISWMMTLQSDRADYLSCENDRPNKEGHSSSASCPIYAQKPAIDFVRKIGPSFLFRAKTTIAAKCSAAKALLLLWGPLFLILVSFLPFSVALVVWEFGLRTPFISQYVNIVCFLTYTTVPSLASLVLCLSNKPYRKVLLRNICCFKKTRDRPSV</sequence>
<dbReference type="InterPro" id="IPR050569">
    <property type="entry name" value="TAAR"/>
</dbReference>
<accession>A0AAV4IKK0</accession>
<feature type="region of interest" description="Disordered" evidence="9">
    <location>
        <begin position="254"/>
        <end position="276"/>
    </location>
</feature>
<dbReference type="GO" id="GO:0005886">
    <property type="term" value="C:plasma membrane"/>
    <property type="evidence" value="ECO:0007669"/>
    <property type="project" value="UniProtKB-SubCell"/>
</dbReference>
<evidence type="ECO:0000256" key="4">
    <source>
        <dbReference type="ARBA" id="ARBA00022989"/>
    </source>
</evidence>